<dbReference type="Pfam" id="PF01554">
    <property type="entry name" value="MatE"/>
    <property type="match status" value="2"/>
</dbReference>
<evidence type="ECO:0000256" key="10">
    <source>
        <dbReference type="SAM" id="Phobius"/>
    </source>
</evidence>
<dbReference type="GO" id="GO:0046677">
    <property type="term" value="P:response to antibiotic"/>
    <property type="evidence" value="ECO:0007669"/>
    <property type="project" value="UniProtKB-KW"/>
</dbReference>
<dbReference type="RefSeq" id="WP_005922916.1">
    <property type="nucleotide sequence ID" value="NZ_BNEV01000042.1"/>
</dbReference>
<reference evidence="11 14" key="1">
    <citation type="journal article" date="2017" name="Front. Microbiol.">
        <title>New Insights into the Diversity of the Genus Faecalibacterium.</title>
        <authorList>
            <person name="Benevides L."/>
            <person name="Burman S."/>
            <person name="Martin R."/>
            <person name="Robert V."/>
            <person name="Thomas M."/>
            <person name="Miquel S."/>
            <person name="Chain F."/>
            <person name="Sokol H."/>
            <person name="Bermudez-Humaran L.G."/>
            <person name="Morrison M."/>
            <person name="Langella P."/>
            <person name="Azevedo V.A."/>
            <person name="Chatel J.M."/>
            <person name="Soares S."/>
        </authorList>
    </citation>
    <scope>NUCLEOTIDE SEQUENCE [LARGE SCALE GENOMIC DNA]</scope>
    <source>
        <strain evidence="11 14">CNCM I 4546</strain>
    </source>
</reference>
<dbReference type="EMBL" id="QVEW01000005">
    <property type="protein sequence ID" value="RGB98933.1"/>
    <property type="molecule type" value="Genomic_DNA"/>
</dbReference>
<reference evidence="11" key="2">
    <citation type="submission" date="2017-07" db="EMBL/GenBank/DDBJ databases">
        <authorList>
            <person name="Sun Z.S."/>
            <person name="Albrecht U."/>
            <person name="Echele G."/>
            <person name="Lee C.C."/>
        </authorList>
    </citation>
    <scope>NUCLEOTIDE SEQUENCE</scope>
    <source>
        <strain evidence="11">CNCM I 4546</strain>
    </source>
</reference>
<feature type="transmembrane region" description="Helical" evidence="10">
    <location>
        <begin position="197"/>
        <end position="220"/>
    </location>
</feature>
<feature type="transmembrane region" description="Helical" evidence="10">
    <location>
        <begin position="57"/>
        <end position="85"/>
    </location>
</feature>
<keyword evidence="7 10" id="KW-1133">Transmembrane helix</keyword>
<accession>A0A2A7A0V8</accession>
<dbReference type="InterPro" id="IPR051327">
    <property type="entry name" value="MATE_MepA_subfamily"/>
</dbReference>
<dbReference type="EMBL" id="NMTV01000037">
    <property type="protein sequence ID" value="PDX72789.1"/>
    <property type="molecule type" value="Genomic_DNA"/>
</dbReference>
<protein>
    <recommendedName>
        <fullName evidence="3">Multidrug export protein MepA</fullName>
    </recommendedName>
</protein>
<evidence type="ECO:0000256" key="5">
    <source>
        <dbReference type="ARBA" id="ARBA00022475"/>
    </source>
</evidence>
<sequence length="466" mass="50427">MESSNQFLGTERIGKLMQKYAIPCIISLLVGALYNIVDQIFIANASYLGSYGNAANTVVFPLTVVALAIAVMIGDGCCAFVSISLGQNEVPKAKRSVGNAVVMCLVSSIVLAALYLIFADTILAMFGGTVNAETYHHSQEYFFYITLGVPFYMFGQAMNPIIRADGNPRFAMISTLAGAALNIILDPIFIFGFRWGMMGAAVATVIGQLVTAALAVWYLLHMKIIRPEKGDYRLKGSICGRTLTLGMTSFLSQISLVAAMAAINNMIRKYGALDAVFGQEQYAQIPMAVVGIVMKFFQIVISIVVGMAAGCIPVVGFNMGAKKPTRVKELFTKLLLAEAAVGAVALVLVELLPRQLIALFGSANESVYYTDFAVKSFRIYLCMIILACVNKACFIFLQAMGKAAESTALSMVREVVFGVGFALLLPRFFGLDGVLYSMPMSDILTFLIAGYLICKTYRELNQKGEV</sequence>
<evidence type="ECO:0000256" key="1">
    <source>
        <dbReference type="ARBA" id="ARBA00004651"/>
    </source>
</evidence>
<comment type="similarity">
    <text evidence="2">Belongs to the multi antimicrobial extrusion (MATE) (TC 2.A.66.1) family. MepA subfamily.</text>
</comment>
<dbReference type="InterPro" id="IPR002528">
    <property type="entry name" value="MATE_fam"/>
</dbReference>
<evidence type="ECO:0000256" key="2">
    <source>
        <dbReference type="ARBA" id="ARBA00008417"/>
    </source>
</evidence>
<organism evidence="11 14">
    <name type="scientific">Faecalibacterium prausnitzii</name>
    <dbReference type="NCBI Taxonomy" id="853"/>
    <lineage>
        <taxon>Bacteria</taxon>
        <taxon>Bacillati</taxon>
        <taxon>Bacillota</taxon>
        <taxon>Clostridia</taxon>
        <taxon>Eubacteriales</taxon>
        <taxon>Oscillospiraceae</taxon>
        <taxon>Faecalibacterium</taxon>
    </lineage>
</organism>
<dbReference type="NCBIfam" id="TIGR00797">
    <property type="entry name" value="matE"/>
    <property type="match status" value="1"/>
</dbReference>
<dbReference type="InterPro" id="IPR045070">
    <property type="entry name" value="MATE_MepA-like"/>
</dbReference>
<dbReference type="CDD" id="cd13143">
    <property type="entry name" value="MATE_MepA_like"/>
    <property type="match status" value="1"/>
</dbReference>
<dbReference type="GO" id="GO:0015297">
    <property type="term" value="F:antiporter activity"/>
    <property type="evidence" value="ECO:0007669"/>
    <property type="project" value="InterPro"/>
</dbReference>
<feature type="transmembrane region" description="Helical" evidence="10">
    <location>
        <begin position="170"/>
        <end position="191"/>
    </location>
</feature>
<comment type="subcellular location">
    <subcellularLocation>
        <location evidence="1">Cell membrane</location>
        <topology evidence="1">Multi-pass membrane protein</topology>
    </subcellularLocation>
</comment>
<dbReference type="Proteomes" id="UP000260783">
    <property type="component" value="Unassembled WGS sequence"/>
</dbReference>
<evidence type="ECO:0000313" key="16">
    <source>
        <dbReference type="Proteomes" id="UP000260783"/>
    </source>
</evidence>
<proteinExistence type="inferred from homology"/>
<keyword evidence="8 10" id="KW-0472">Membrane</keyword>
<dbReference type="AlphaFoldDB" id="A0A2A7A0V8"/>
<feature type="transmembrane region" description="Helical" evidence="10">
    <location>
        <begin position="330"/>
        <end position="349"/>
    </location>
</feature>
<dbReference type="Proteomes" id="UP000260782">
    <property type="component" value="Unassembled WGS sequence"/>
</dbReference>
<evidence type="ECO:0000256" key="9">
    <source>
        <dbReference type="ARBA" id="ARBA00023251"/>
    </source>
</evidence>
<feature type="transmembrane region" description="Helical" evidence="10">
    <location>
        <begin position="296"/>
        <end position="318"/>
    </location>
</feature>
<dbReference type="Proteomes" id="UP000219901">
    <property type="component" value="Unassembled WGS sequence"/>
</dbReference>
<evidence type="ECO:0000313" key="15">
    <source>
        <dbReference type="Proteomes" id="UP000260782"/>
    </source>
</evidence>
<evidence type="ECO:0000313" key="11">
    <source>
        <dbReference type="EMBL" id="PDX72789.1"/>
    </source>
</evidence>
<evidence type="ECO:0000256" key="3">
    <source>
        <dbReference type="ARBA" id="ARBA00022106"/>
    </source>
</evidence>
<keyword evidence="9" id="KW-0046">Antibiotic resistance</keyword>
<keyword evidence="5" id="KW-1003">Cell membrane</keyword>
<evidence type="ECO:0000256" key="7">
    <source>
        <dbReference type="ARBA" id="ARBA00022989"/>
    </source>
</evidence>
<feature type="transmembrane region" description="Helical" evidence="10">
    <location>
        <begin position="435"/>
        <end position="454"/>
    </location>
</feature>
<evidence type="ECO:0000313" key="12">
    <source>
        <dbReference type="EMBL" id="RGB88361.1"/>
    </source>
</evidence>
<evidence type="ECO:0000313" key="14">
    <source>
        <dbReference type="Proteomes" id="UP000219901"/>
    </source>
</evidence>
<feature type="transmembrane region" description="Helical" evidence="10">
    <location>
        <begin position="241"/>
        <end position="263"/>
    </location>
</feature>
<dbReference type="PANTHER" id="PTHR43823">
    <property type="entry name" value="SPORULATION PROTEIN YKVU"/>
    <property type="match status" value="1"/>
</dbReference>
<evidence type="ECO:0000256" key="8">
    <source>
        <dbReference type="ARBA" id="ARBA00023136"/>
    </source>
</evidence>
<dbReference type="GO" id="GO:0042910">
    <property type="term" value="F:xenobiotic transmembrane transporter activity"/>
    <property type="evidence" value="ECO:0007669"/>
    <property type="project" value="InterPro"/>
</dbReference>
<evidence type="ECO:0000313" key="13">
    <source>
        <dbReference type="EMBL" id="RGB98933.1"/>
    </source>
</evidence>
<dbReference type="GeneID" id="75068084"/>
<name>A0A2A7A0V8_9FIRM</name>
<dbReference type="PANTHER" id="PTHR43823:SF3">
    <property type="entry name" value="MULTIDRUG EXPORT PROTEIN MEPA"/>
    <property type="match status" value="1"/>
</dbReference>
<dbReference type="EMBL" id="QVES01000003">
    <property type="protein sequence ID" value="RGB88361.1"/>
    <property type="molecule type" value="Genomic_DNA"/>
</dbReference>
<feature type="transmembrane region" description="Helical" evidence="10">
    <location>
        <begin position="377"/>
        <end position="399"/>
    </location>
</feature>
<reference evidence="15 16" key="3">
    <citation type="submission" date="2018-08" db="EMBL/GenBank/DDBJ databases">
        <title>A genome reference for cultivated species of the human gut microbiota.</title>
        <authorList>
            <person name="Zou Y."/>
            <person name="Xue W."/>
            <person name="Luo G."/>
        </authorList>
    </citation>
    <scope>NUCLEOTIDE SEQUENCE [LARGE SCALE GENOMIC DNA]</scope>
    <source>
        <strain evidence="13 16">AF29-11BH</strain>
        <strain evidence="12 15">AF31-14AC</strain>
    </source>
</reference>
<comment type="caution">
    <text evidence="11">The sequence shown here is derived from an EMBL/GenBank/DDBJ whole genome shotgun (WGS) entry which is preliminary data.</text>
</comment>
<keyword evidence="4" id="KW-0813">Transport</keyword>
<dbReference type="InterPro" id="IPR048279">
    <property type="entry name" value="MdtK-like"/>
</dbReference>
<feature type="transmembrane region" description="Helical" evidence="10">
    <location>
        <begin position="20"/>
        <end position="37"/>
    </location>
</feature>
<feature type="transmembrane region" description="Helical" evidence="10">
    <location>
        <begin position="97"/>
        <end position="118"/>
    </location>
</feature>
<evidence type="ECO:0000256" key="6">
    <source>
        <dbReference type="ARBA" id="ARBA00022692"/>
    </source>
</evidence>
<evidence type="ECO:0000256" key="4">
    <source>
        <dbReference type="ARBA" id="ARBA00022448"/>
    </source>
</evidence>
<feature type="transmembrane region" description="Helical" evidence="10">
    <location>
        <begin position="141"/>
        <end position="158"/>
    </location>
</feature>
<feature type="transmembrane region" description="Helical" evidence="10">
    <location>
        <begin position="411"/>
        <end position="429"/>
    </location>
</feature>
<keyword evidence="6 10" id="KW-0812">Transmembrane</keyword>
<gene>
    <name evidence="11" type="ORF">CGS55_05980</name>
    <name evidence="13" type="ORF">DWZ04_06155</name>
    <name evidence="12" type="ORF">DWZ25_04005</name>
</gene>
<dbReference type="PIRSF" id="PIRSF006603">
    <property type="entry name" value="DinF"/>
    <property type="match status" value="1"/>
</dbReference>
<dbReference type="GO" id="GO:0005886">
    <property type="term" value="C:plasma membrane"/>
    <property type="evidence" value="ECO:0007669"/>
    <property type="project" value="UniProtKB-SubCell"/>
</dbReference>